<protein>
    <recommendedName>
        <fullName evidence="4">DUF3953 domain-containing protein</fullName>
    </recommendedName>
</protein>
<accession>A0ABM7T5Y5</accession>
<gene>
    <name evidence="2" type="ORF">psyc5s11_04040</name>
</gene>
<reference evidence="3" key="1">
    <citation type="submission" date="2021-07" db="EMBL/GenBank/DDBJ databases">
        <title>Complete genome sequencing of a Clostridium isolate.</title>
        <authorList>
            <person name="Ueki A."/>
            <person name="Tonouchi A."/>
        </authorList>
    </citation>
    <scope>NUCLEOTIDE SEQUENCE [LARGE SCALE GENOMIC DNA]</scope>
    <source>
        <strain evidence="3">C5S11</strain>
    </source>
</reference>
<evidence type="ECO:0000313" key="3">
    <source>
        <dbReference type="Proteomes" id="UP000824633"/>
    </source>
</evidence>
<feature type="transmembrane region" description="Helical" evidence="1">
    <location>
        <begin position="68"/>
        <end position="89"/>
    </location>
</feature>
<dbReference type="EMBL" id="AP024849">
    <property type="protein sequence ID" value="BCZ44337.1"/>
    <property type="molecule type" value="Genomic_DNA"/>
</dbReference>
<proteinExistence type="predicted"/>
<sequence length="90" mass="10384">MKRIVNVLGSMAAFITSILIICTFTTTYQFYYVNQIFNSYLPIQLGVCITMTILGIRFLINETGRKRIIYSAFSFTISISLIFFMMNLVK</sequence>
<organism evidence="2 3">
    <name type="scientific">Clostridium gelidum</name>
    <dbReference type="NCBI Taxonomy" id="704125"/>
    <lineage>
        <taxon>Bacteria</taxon>
        <taxon>Bacillati</taxon>
        <taxon>Bacillota</taxon>
        <taxon>Clostridia</taxon>
        <taxon>Eubacteriales</taxon>
        <taxon>Clostridiaceae</taxon>
        <taxon>Clostridium</taxon>
    </lineage>
</organism>
<feature type="transmembrane region" description="Helical" evidence="1">
    <location>
        <begin position="7"/>
        <end position="31"/>
    </location>
</feature>
<keyword evidence="1" id="KW-0472">Membrane</keyword>
<keyword evidence="1" id="KW-1133">Transmembrane helix</keyword>
<evidence type="ECO:0000313" key="2">
    <source>
        <dbReference type="EMBL" id="BCZ44337.1"/>
    </source>
</evidence>
<name>A0ABM7T5Y5_9CLOT</name>
<keyword evidence="1" id="KW-0812">Transmembrane</keyword>
<keyword evidence="3" id="KW-1185">Reference proteome</keyword>
<evidence type="ECO:0000256" key="1">
    <source>
        <dbReference type="SAM" id="Phobius"/>
    </source>
</evidence>
<evidence type="ECO:0008006" key="4">
    <source>
        <dbReference type="Google" id="ProtNLM"/>
    </source>
</evidence>
<dbReference type="Proteomes" id="UP000824633">
    <property type="component" value="Chromosome"/>
</dbReference>
<feature type="transmembrane region" description="Helical" evidence="1">
    <location>
        <begin position="37"/>
        <end position="56"/>
    </location>
</feature>
<dbReference type="RefSeq" id="WP_224036021.1">
    <property type="nucleotide sequence ID" value="NZ_AP024849.1"/>
</dbReference>